<keyword evidence="1" id="KW-0472">Membrane</keyword>
<feature type="domain" description="GGDEF" evidence="2">
    <location>
        <begin position="266"/>
        <end position="402"/>
    </location>
</feature>
<feature type="transmembrane region" description="Helical" evidence="1">
    <location>
        <begin position="71"/>
        <end position="99"/>
    </location>
</feature>
<dbReference type="PROSITE" id="PS50887">
    <property type="entry name" value="GGDEF"/>
    <property type="match status" value="1"/>
</dbReference>
<dbReference type="InterPro" id="IPR037522">
    <property type="entry name" value="HD_GYP_dom"/>
</dbReference>
<dbReference type="InterPro" id="IPR003607">
    <property type="entry name" value="HD/PDEase_dom"/>
</dbReference>
<name>A0A516KIW3_9BACI</name>
<dbReference type="AlphaFoldDB" id="A0A516KIW3"/>
<dbReference type="CDD" id="cd01949">
    <property type="entry name" value="GGDEF"/>
    <property type="match status" value="1"/>
</dbReference>
<dbReference type="Gene3D" id="1.10.3210.10">
    <property type="entry name" value="Hypothetical protein af1432"/>
    <property type="match status" value="1"/>
</dbReference>
<reference evidence="4 5" key="1">
    <citation type="submission" date="2019-07" db="EMBL/GenBank/DDBJ databases">
        <authorList>
            <person name="Li J."/>
        </authorList>
    </citation>
    <scope>NUCLEOTIDE SEQUENCE [LARGE SCALE GENOMIC DNA]</scope>
    <source>
        <strain evidence="4 5">TKL69</strain>
    </source>
</reference>
<protein>
    <submittedName>
        <fullName evidence="4">Diguanylate cyclase</fullName>
    </submittedName>
</protein>
<dbReference type="Pfam" id="PF13487">
    <property type="entry name" value="HD_5"/>
    <property type="match status" value="1"/>
</dbReference>
<feature type="transmembrane region" description="Helical" evidence="1">
    <location>
        <begin position="138"/>
        <end position="163"/>
    </location>
</feature>
<dbReference type="SMART" id="SM00267">
    <property type="entry name" value="GGDEF"/>
    <property type="match status" value="1"/>
</dbReference>
<keyword evidence="5" id="KW-1185">Reference proteome</keyword>
<keyword evidence="1" id="KW-1133">Transmembrane helix</keyword>
<evidence type="ECO:0000313" key="5">
    <source>
        <dbReference type="Proteomes" id="UP000315215"/>
    </source>
</evidence>
<dbReference type="InterPro" id="IPR029787">
    <property type="entry name" value="Nucleotide_cyclase"/>
</dbReference>
<dbReference type="CDD" id="cd00077">
    <property type="entry name" value="HDc"/>
    <property type="match status" value="1"/>
</dbReference>
<dbReference type="NCBIfam" id="TIGR00254">
    <property type="entry name" value="GGDEF"/>
    <property type="match status" value="1"/>
</dbReference>
<dbReference type="SUPFAM" id="SSF55073">
    <property type="entry name" value="Nucleotide cyclase"/>
    <property type="match status" value="1"/>
</dbReference>
<feature type="transmembrane region" description="Helical" evidence="1">
    <location>
        <begin position="105"/>
        <end position="126"/>
    </location>
</feature>
<dbReference type="Proteomes" id="UP000315215">
    <property type="component" value="Chromosome"/>
</dbReference>
<gene>
    <name evidence="4" type="ORF">FN924_14790</name>
</gene>
<dbReference type="PROSITE" id="PS51832">
    <property type="entry name" value="HD_GYP"/>
    <property type="match status" value="1"/>
</dbReference>
<dbReference type="OrthoDB" id="9759601at2"/>
<evidence type="ECO:0000256" key="1">
    <source>
        <dbReference type="SAM" id="Phobius"/>
    </source>
</evidence>
<accession>A0A516KIW3</accession>
<feature type="transmembrane region" description="Helical" evidence="1">
    <location>
        <begin position="183"/>
        <end position="200"/>
    </location>
</feature>
<dbReference type="InterPro" id="IPR000160">
    <property type="entry name" value="GGDEF_dom"/>
</dbReference>
<organism evidence="4 5">
    <name type="scientific">Radiobacillus deserti</name>
    <dbReference type="NCBI Taxonomy" id="2594883"/>
    <lineage>
        <taxon>Bacteria</taxon>
        <taxon>Bacillati</taxon>
        <taxon>Bacillota</taxon>
        <taxon>Bacilli</taxon>
        <taxon>Bacillales</taxon>
        <taxon>Bacillaceae</taxon>
        <taxon>Radiobacillus</taxon>
    </lineage>
</organism>
<feature type="domain" description="HD-GYP" evidence="3">
    <location>
        <begin position="408"/>
        <end position="603"/>
    </location>
</feature>
<evidence type="ECO:0000313" key="4">
    <source>
        <dbReference type="EMBL" id="QDP41340.1"/>
    </source>
</evidence>
<dbReference type="EMBL" id="CP041666">
    <property type="protein sequence ID" value="QDP41340.1"/>
    <property type="molecule type" value="Genomic_DNA"/>
</dbReference>
<dbReference type="RefSeq" id="WP_143895786.1">
    <property type="nucleotide sequence ID" value="NZ_CP041666.1"/>
</dbReference>
<dbReference type="Gene3D" id="3.30.70.270">
    <property type="match status" value="1"/>
</dbReference>
<evidence type="ECO:0000259" key="3">
    <source>
        <dbReference type="PROSITE" id="PS51832"/>
    </source>
</evidence>
<sequence>MKTSMNHLTNKIYMLVINGIGFSIFFSFGLFTFHDLNNWVLAYALIGANLLLTHFRIQMPPEGNSMSMDSAVYLACLFYFDIPMTLTVLFYTSVIQFLYDRKTDWWAHLYNFSIYSIMIFCTYHVFQLTNGTIGNIDLNILYSYVLALTVYFIVNSLLIMLYFITYDRTNAVKIFQDITSGTIESYISTLILSIILVLLFQTETVFGLSLFVGLALILSFAFKQHFMLYQDVARKANIDQLTGLYNHGYTKELLDKLFKEAKENHKPLSIAFVDIDDFKKYNDENGHLKGDKLLEEFGKQIGNAAKDTAYSIGRFSGEEFVFILPDTSSQDASSFVDRLRKTVNDTYYDGVERLPYGCLSFSAGIAPLQSETVTPSELLSKAGQAMKYAKMQGKNNTHIYGTEIEEDRLSAPIDEMEQQLNILLAKDIYTYRHSKRVYKYAVEFSQVIGLKEQERKQLILGALIHDIGKVEVPREIINKKGKLDNYEWEIVKKHVTWGHDIVSKNKKFESLAPLVELHHERFDGKGYPYGLSGEAIPRLARILCVIDSFDAMTTERPYQRTKTFPEAIHELQKCAGTQFDPDIVDSFIRYIHRNYLSTLEPNTL</sequence>
<dbReference type="InterPro" id="IPR043128">
    <property type="entry name" value="Rev_trsase/Diguanyl_cyclase"/>
</dbReference>
<dbReference type="NCBIfam" id="TIGR00277">
    <property type="entry name" value="HDIG"/>
    <property type="match status" value="1"/>
</dbReference>
<dbReference type="KEGG" id="aqt:FN924_14790"/>
<feature type="transmembrane region" description="Helical" evidence="1">
    <location>
        <begin position="205"/>
        <end position="222"/>
    </location>
</feature>
<dbReference type="SUPFAM" id="SSF109604">
    <property type="entry name" value="HD-domain/PDEase-like"/>
    <property type="match status" value="1"/>
</dbReference>
<dbReference type="InterPro" id="IPR006675">
    <property type="entry name" value="HDIG_dom"/>
</dbReference>
<evidence type="ECO:0000259" key="2">
    <source>
        <dbReference type="PROSITE" id="PS50887"/>
    </source>
</evidence>
<feature type="transmembrane region" description="Helical" evidence="1">
    <location>
        <begin position="39"/>
        <end position="59"/>
    </location>
</feature>
<proteinExistence type="predicted"/>
<feature type="transmembrane region" description="Helical" evidence="1">
    <location>
        <begin position="12"/>
        <end position="33"/>
    </location>
</feature>
<dbReference type="PANTHER" id="PTHR43155:SF2">
    <property type="entry name" value="CYCLIC DI-GMP PHOSPHODIESTERASE PA4108"/>
    <property type="match status" value="1"/>
</dbReference>
<keyword evidence="1" id="KW-0812">Transmembrane</keyword>
<dbReference type="Pfam" id="PF00990">
    <property type="entry name" value="GGDEF"/>
    <property type="match status" value="1"/>
</dbReference>
<dbReference type="PANTHER" id="PTHR43155">
    <property type="entry name" value="CYCLIC DI-GMP PHOSPHODIESTERASE PA4108-RELATED"/>
    <property type="match status" value="1"/>
</dbReference>
<dbReference type="SMART" id="SM00471">
    <property type="entry name" value="HDc"/>
    <property type="match status" value="1"/>
</dbReference>